<proteinExistence type="predicted"/>
<name>A0ABU8XU05_9PROT</name>
<dbReference type="PIRSF" id="PIRSF029730">
    <property type="entry name" value="UCP029730"/>
    <property type="match status" value="1"/>
</dbReference>
<dbReference type="InterPro" id="IPR011227">
    <property type="entry name" value="UCP029730"/>
</dbReference>
<dbReference type="Proteomes" id="UP001375743">
    <property type="component" value="Unassembled WGS sequence"/>
</dbReference>
<keyword evidence="2" id="KW-1185">Reference proteome</keyword>
<dbReference type="Gene3D" id="3.40.630.40">
    <property type="entry name" value="Zn-dependent exopeptidases"/>
    <property type="match status" value="1"/>
</dbReference>
<gene>
    <name evidence="1" type="ORF">U1T56_11965</name>
</gene>
<protein>
    <submittedName>
        <fullName evidence="1">N-formylglutamate amidohydrolase</fullName>
    </submittedName>
</protein>
<evidence type="ECO:0000313" key="1">
    <source>
        <dbReference type="EMBL" id="MEK0083868.1"/>
    </source>
</evidence>
<dbReference type="SUPFAM" id="SSF53187">
    <property type="entry name" value="Zn-dependent exopeptidases"/>
    <property type="match status" value="1"/>
</dbReference>
<evidence type="ECO:0000313" key="2">
    <source>
        <dbReference type="Proteomes" id="UP001375743"/>
    </source>
</evidence>
<dbReference type="RefSeq" id="WP_418159711.1">
    <property type="nucleotide sequence ID" value="NZ_JBBLZC010000010.1"/>
</dbReference>
<accession>A0ABU8XU05</accession>
<sequence>MAYSRAMRIVPVPDPTHVELFHPAGRAPILVVCDHAGKLVPGGLDRLGISEEALARHIGWDIGAADVTKHLALLLDAPAILNHVSRLVIDANRRPGTPTSIPEISDGCIVPGNQGLDLEAVLDRVVRYFLPYHRAIARRIGRFRCAGIVPVLIAVHSFTPRLNGEDRPWQIGVLWRGDRRLAGPVLEALRARGDLVVGDNQPYSGLREFGFTVEFHAQRPRLPHVMLEIRQDEIDTPEKARRLAGIVHAALQGPLADPDLYRPFEGDNLDQPGGLISWRHALRPPPTN</sequence>
<reference evidence="1 2" key="1">
    <citation type="submission" date="2024-01" db="EMBL/GenBank/DDBJ databases">
        <title>Multi-omics insights into the function and evolution of sodium benzoate biodegradation pathways in Benzoatithermus flavus gen. nov., sp. nov. from hot spring.</title>
        <authorList>
            <person name="Hu C.-J."/>
            <person name="Li W.-J."/>
        </authorList>
    </citation>
    <scope>NUCLEOTIDE SEQUENCE [LARGE SCALE GENOMIC DNA]</scope>
    <source>
        <strain evidence="1 2">SYSU G07066</strain>
    </source>
</reference>
<organism evidence="1 2">
    <name type="scientific">Benzoatithermus flavus</name>
    <dbReference type="NCBI Taxonomy" id="3108223"/>
    <lineage>
        <taxon>Bacteria</taxon>
        <taxon>Pseudomonadati</taxon>
        <taxon>Pseudomonadota</taxon>
        <taxon>Alphaproteobacteria</taxon>
        <taxon>Geminicoccales</taxon>
        <taxon>Geminicoccaceae</taxon>
        <taxon>Benzoatithermus</taxon>
    </lineage>
</organism>
<comment type="caution">
    <text evidence="1">The sequence shown here is derived from an EMBL/GenBank/DDBJ whole genome shotgun (WGS) entry which is preliminary data.</text>
</comment>
<dbReference type="EMBL" id="JBBLZC010000010">
    <property type="protein sequence ID" value="MEK0083868.1"/>
    <property type="molecule type" value="Genomic_DNA"/>
</dbReference>
<dbReference type="InterPro" id="IPR007709">
    <property type="entry name" value="N-FG_amidohydro"/>
</dbReference>
<dbReference type="Pfam" id="PF05013">
    <property type="entry name" value="FGase"/>
    <property type="match status" value="1"/>
</dbReference>